<dbReference type="InterPro" id="IPR003804">
    <property type="entry name" value="Lactate_perm"/>
</dbReference>
<dbReference type="EMBL" id="JANURM010000001">
    <property type="protein sequence ID" value="MDL0088062.1"/>
    <property type="molecule type" value="Genomic_DNA"/>
</dbReference>
<evidence type="ECO:0000256" key="4">
    <source>
        <dbReference type="ARBA" id="ARBA00022475"/>
    </source>
</evidence>
<name>A0ABT7HLJ4_9BACT</name>
<feature type="transmembrane region" description="Helical" evidence="8">
    <location>
        <begin position="55"/>
        <end position="77"/>
    </location>
</feature>
<keyword evidence="4 8" id="KW-1003">Cell membrane</keyword>
<evidence type="ECO:0000256" key="6">
    <source>
        <dbReference type="ARBA" id="ARBA00022989"/>
    </source>
</evidence>
<feature type="transmembrane region" description="Helical" evidence="8">
    <location>
        <begin position="502"/>
        <end position="522"/>
    </location>
</feature>
<feature type="transmembrane region" description="Helical" evidence="8">
    <location>
        <begin position="251"/>
        <end position="270"/>
    </location>
</feature>
<protein>
    <recommendedName>
        <fullName evidence="8">L-lactate permease</fullName>
    </recommendedName>
</protein>
<dbReference type="PANTHER" id="PTHR30003">
    <property type="entry name" value="L-LACTATE PERMEASE"/>
    <property type="match status" value="1"/>
</dbReference>
<keyword evidence="5 8" id="KW-0812">Transmembrane</keyword>
<feature type="transmembrane region" description="Helical" evidence="8">
    <location>
        <begin position="5"/>
        <end position="20"/>
    </location>
</feature>
<accession>A0ABT7HLJ4</accession>
<comment type="function">
    <text evidence="8">Uptake of L-lactate across the membrane. Can also transport D-lactate and glycolate.</text>
</comment>
<reference evidence="9" key="1">
    <citation type="submission" date="2022-08" db="EMBL/GenBank/DDBJ databases">
        <authorList>
            <person name="Wang H."/>
        </authorList>
    </citation>
    <scope>NUCLEOTIDE SEQUENCE</scope>
    <source>
        <strain evidence="9">PS10</strain>
    </source>
</reference>
<evidence type="ECO:0000313" key="11">
    <source>
        <dbReference type="Proteomes" id="UP001173801"/>
    </source>
</evidence>
<keyword evidence="7 8" id="KW-0472">Membrane</keyword>
<keyword evidence="11" id="KW-1185">Reference proteome</keyword>
<dbReference type="EMBL" id="JANURM010000001">
    <property type="protein sequence ID" value="MDL0087851.1"/>
    <property type="molecule type" value="Genomic_DNA"/>
</dbReference>
<gene>
    <name evidence="9" type="ORF">NYG85_00485</name>
    <name evidence="10" type="ORF">NYG85_01560</name>
</gene>
<feature type="transmembrane region" description="Helical" evidence="8">
    <location>
        <begin position="473"/>
        <end position="496"/>
    </location>
</feature>
<sequence>MHSFLAFLPIIVILVMMIGFKQSSKLSLSVAMILSVVISFGAFNVNADPTSISAYVLYGFLKAFDILVIIFGAILILNTLKFSGAMQVINNGFNQISTDRRVQVIIIGWAFGAFIEGAAGFGTPAALAAPLLVGLGFPALSAALATLILNSSPVSYGAVGTPTFGIQTTVQKLVEADGLNLGEYINTVSIYTATIHSIGAMIIPFLVVLMMTKLFGKNRSFKDAFGVLPFALLSSVAFVVPYFLAAKFTGIELPALIGGLVSLGVLVLAAKKNFLTPKDNWDFAPRDSWADYWIGSTQNETQQNTATAQSAKMSLFMAWLPYILISVILVLTRIPALGLKKILLGLKLSFEPIFGVSGTAYSFAYGYLPGIIPFILVAIITIVLHKMKFEEVKTSWSLTFTQVSKAAIPLAAGLALVQIMLNVGVKVDSEDYSMLKLMAKFFADVSGQAYVVVAPLVGVLGSFFSGSNTVSNFLFAGLQYETAFLVGLPTQVIVALQNVGGAIGNMVCINNIVAVCATVGLLGKGESRLLTYNILPCLLYVILAVCIGIILL</sequence>
<dbReference type="NCBIfam" id="TIGR00795">
    <property type="entry name" value="lctP"/>
    <property type="match status" value="1"/>
</dbReference>
<feature type="transmembrane region" description="Helical" evidence="8">
    <location>
        <begin position="319"/>
        <end position="339"/>
    </location>
</feature>
<feature type="transmembrane region" description="Helical" evidence="8">
    <location>
        <begin position="529"/>
        <end position="551"/>
    </location>
</feature>
<comment type="subcellular location">
    <subcellularLocation>
        <location evidence="1 8">Cell membrane</location>
        <topology evidence="1 8">Multi-pass membrane protein</topology>
    </subcellularLocation>
</comment>
<feature type="transmembrane region" description="Helical" evidence="8">
    <location>
        <begin position="359"/>
        <end position="385"/>
    </location>
</feature>
<feature type="transmembrane region" description="Helical" evidence="8">
    <location>
        <begin position="102"/>
        <end position="121"/>
    </location>
</feature>
<dbReference type="RefSeq" id="WP_284936592.1">
    <property type="nucleotide sequence ID" value="NZ_JANURM010000001.1"/>
</dbReference>
<dbReference type="Pfam" id="PF02652">
    <property type="entry name" value="Lactate_perm"/>
    <property type="match status" value="1"/>
</dbReference>
<organism evidence="9 11">
    <name type="scientific">Campylobacter gastrosuis</name>
    <dbReference type="NCBI Taxonomy" id="2974576"/>
    <lineage>
        <taxon>Bacteria</taxon>
        <taxon>Pseudomonadati</taxon>
        <taxon>Campylobacterota</taxon>
        <taxon>Epsilonproteobacteria</taxon>
        <taxon>Campylobacterales</taxon>
        <taxon>Campylobacteraceae</taxon>
        <taxon>Campylobacter</taxon>
    </lineage>
</organism>
<feature type="transmembrane region" description="Helical" evidence="8">
    <location>
        <begin position="445"/>
        <end position="466"/>
    </location>
</feature>
<dbReference type="PANTHER" id="PTHR30003:SF0">
    <property type="entry name" value="GLYCOLATE PERMEASE GLCA-RELATED"/>
    <property type="match status" value="1"/>
</dbReference>
<feature type="transmembrane region" description="Helical" evidence="8">
    <location>
        <begin position="188"/>
        <end position="212"/>
    </location>
</feature>
<feature type="transmembrane region" description="Helical" evidence="8">
    <location>
        <begin position="224"/>
        <end position="245"/>
    </location>
</feature>
<proteinExistence type="inferred from homology"/>
<evidence type="ECO:0000313" key="9">
    <source>
        <dbReference type="EMBL" id="MDL0087851.1"/>
    </source>
</evidence>
<evidence type="ECO:0000256" key="5">
    <source>
        <dbReference type="ARBA" id="ARBA00022692"/>
    </source>
</evidence>
<feature type="transmembrane region" description="Helical" evidence="8">
    <location>
        <begin position="406"/>
        <end position="425"/>
    </location>
</feature>
<comment type="similarity">
    <text evidence="2 8">Belongs to the lactate permease family.</text>
</comment>
<evidence type="ECO:0000313" key="10">
    <source>
        <dbReference type="EMBL" id="MDL0088062.1"/>
    </source>
</evidence>
<comment type="caution">
    <text evidence="9">The sequence shown here is derived from an EMBL/GenBank/DDBJ whole genome shotgun (WGS) entry which is preliminary data.</text>
</comment>
<feature type="transmembrane region" description="Helical" evidence="8">
    <location>
        <begin position="26"/>
        <end position="43"/>
    </location>
</feature>
<dbReference type="Proteomes" id="UP001173801">
    <property type="component" value="Unassembled WGS sequence"/>
</dbReference>
<evidence type="ECO:0000256" key="2">
    <source>
        <dbReference type="ARBA" id="ARBA00010100"/>
    </source>
</evidence>
<evidence type="ECO:0000256" key="7">
    <source>
        <dbReference type="ARBA" id="ARBA00023136"/>
    </source>
</evidence>
<evidence type="ECO:0000256" key="1">
    <source>
        <dbReference type="ARBA" id="ARBA00004651"/>
    </source>
</evidence>
<evidence type="ECO:0000256" key="8">
    <source>
        <dbReference type="RuleBase" id="RU365092"/>
    </source>
</evidence>
<keyword evidence="6 8" id="KW-1133">Transmembrane helix</keyword>
<evidence type="ECO:0000256" key="3">
    <source>
        <dbReference type="ARBA" id="ARBA00022448"/>
    </source>
</evidence>
<reference evidence="9" key="2">
    <citation type="journal article" date="2023" name="Microorganisms">
        <title>Isolation and Genomic Characteristics of Cat-Borne Campylobacter felis sp. nov. and Sheep-Borne Campylobacter ovis sp. nov.</title>
        <authorList>
            <person name="Wang H."/>
            <person name="Li Y."/>
            <person name="Gu Y."/>
            <person name="Zhou G."/>
            <person name="Chen X."/>
            <person name="Zhang X."/>
            <person name="Shao Z."/>
            <person name="Zhang J."/>
            <person name="Zhang M."/>
        </authorList>
    </citation>
    <scope>NUCLEOTIDE SEQUENCE</scope>
    <source>
        <strain evidence="9">PS10</strain>
    </source>
</reference>
<keyword evidence="3 8" id="KW-0813">Transport</keyword>